<dbReference type="Pfam" id="PF00856">
    <property type="entry name" value="SET"/>
    <property type="match status" value="1"/>
</dbReference>
<dbReference type="Pfam" id="PF01753">
    <property type="entry name" value="zf-MYND"/>
    <property type="match status" value="1"/>
</dbReference>
<dbReference type="RefSeq" id="XP_047757299.1">
    <property type="nucleotide sequence ID" value="XM_047900540.1"/>
</dbReference>
<protein>
    <submittedName>
        <fullName evidence="7">Histone-lysine N-methyltransferase SMYD3</fullName>
    </submittedName>
</protein>
<reference evidence="7" key="1">
    <citation type="submission" date="2021-12" db="EMBL/GenBank/DDBJ databases">
        <authorList>
            <person name="Zaccaron A."/>
            <person name="Stergiopoulos I."/>
        </authorList>
    </citation>
    <scope>NUCLEOTIDE SEQUENCE</scope>
    <source>
        <strain evidence="7">Race5_Kim</strain>
    </source>
</reference>
<dbReference type="GO" id="GO:0008270">
    <property type="term" value="F:zinc ion binding"/>
    <property type="evidence" value="ECO:0007669"/>
    <property type="project" value="UniProtKB-KW"/>
</dbReference>
<feature type="domain" description="SET" evidence="5">
    <location>
        <begin position="5"/>
        <end position="250"/>
    </location>
</feature>
<dbReference type="InterPro" id="IPR002893">
    <property type="entry name" value="Znf_MYND"/>
</dbReference>
<dbReference type="InterPro" id="IPR050869">
    <property type="entry name" value="H3K4_H4K5_MeTrfase"/>
</dbReference>
<evidence type="ECO:0000256" key="2">
    <source>
        <dbReference type="ARBA" id="ARBA00022771"/>
    </source>
</evidence>
<evidence type="ECO:0000256" key="4">
    <source>
        <dbReference type="PROSITE-ProRule" id="PRU00134"/>
    </source>
</evidence>
<dbReference type="SUPFAM" id="SSF82199">
    <property type="entry name" value="SET domain"/>
    <property type="match status" value="1"/>
</dbReference>
<evidence type="ECO:0000256" key="1">
    <source>
        <dbReference type="ARBA" id="ARBA00022723"/>
    </source>
</evidence>
<feature type="domain" description="MYND-type" evidence="6">
    <location>
        <begin position="51"/>
        <end position="104"/>
    </location>
</feature>
<dbReference type="GO" id="GO:0005634">
    <property type="term" value="C:nucleus"/>
    <property type="evidence" value="ECO:0007669"/>
    <property type="project" value="TreeGrafter"/>
</dbReference>
<dbReference type="PANTHER" id="PTHR12197:SF251">
    <property type="entry name" value="EG:BACR7C10.4 PROTEIN"/>
    <property type="match status" value="1"/>
</dbReference>
<dbReference type="EMBL" id="CP090163">
    <property type="protein sequence ID" value="UJO12933.1"/>
    <property type="molecule type" value="Genomic_DNA"/>
</dbReference>
<keyword evidence="1" id="KW-0479">Metal-binding</keyword>
<evidence type="ECO:0000313" key="8">
    <source>
        <dbReference type="Proteomes" id="UP000756132"/>
    </source>
</evidence>
<dbReference type="PROSITE" id="PS50280">
    <property type="entry name" value="SET"/>
    <property type="match status" value="1"/>
</dbReference>
<dbReference type="InterPro" id="IPR001214">
    <property type="entry name" value="SET_dom"/>
</dbReference>
<keyword evidence="3" id="KW-0862">Zinc</keyword>
<keyword evidence="2 4" id="KW-0863">Zinc-finger</keyword>
<dbReference type="Gene3D" id="2.170.270.10">
    <property type="entry name" value="SET domain"/>
    <property type="match status" value="1"/>
</dbReference>
<organism evidence="7 8">
    <name type="scientific">Passalora fulva</name>
    <name type="common">Tomato leaf mold</name>
    <name type="synonym">Cladosporium fulvum</name>
    <dbReference type="NCBI Taxonomy" id="5499"/>
    <lineage>
        <taxon>Eukaryota</taxon>
        <taxon>Fungi</taxon>
        <taxon>Dikarya</taxon>
        <taxon>Ascomycota</taxon>
        <taxon>Pezizomycotina</taxon>
        <taxon>Dothideomycetes</taxon>
        <taxon>Dothideomycetidae</taxon>
        <taxon>Mycosphaerellales</taxon>
        <taxon>Mycosphaerellaceae</taxon>
        <taxon>Fulvia</taxon>
    </lineage>
</organism>
<dbReference type="Gene3D" id="1.10.220.160">
    <property type="match status" value="1"/>
</dbReference>
<dbReference type="KEGG" id="ffu:CLAFUR5_01392"/>
<evidence type="ECO:0000259" key="6">
    <source>
        <dbReference type="PROSITE" id="PS50865"/>
    </source>
</evidence>
<evidence type="ECO:0000259" key="5">
    <source>
        <dbReference type="PROSITE" id="PS50280"/>
    </source>
</evidence>
<gene>
    <name evidence="7" type="ORF">CLAFUR5_01392</name>
</gene>
<proteinExistence type="predicted"/>
<dbReference type="OrthoDB" id="5945798at2759"/>
<dbReference type="PROSITE" id="PS50865">
    <property type="entry name" value="ZF_MYND_2"/>
    <property type="match status" value="1"/>
</dbReference>
<dbReference type="InterPro" id="IPR046341">
    <property type="entry name" value="SET_dom_sf"/>
</dbReference>
<accession>A0A9Q8L8R2</accession>
<reference evidence="7" key="2">
    <citation type="journal article" date="2022" name="Microb. Genom.">
        <title>A chromosome-scale genome assembly of the tomato pathogen Cladosporium fulvum reveals a compartmentalized genome architecture and the presence of a dispensable chromosome.</title>
        <authorList>
            <person name="Zaccaron A.Z."/>
            <person name="Chen L.H."/>
            <person name="Samaras A."/>
            <person name="Stergiopoulos I."/>
        </authorList>
    </citation>
    <scope>NUCLEOTIDE SEQUENCE</scope>
    <source>
        <strain evidence="7">Race5_Kim</strain>
    </source>
</reference>
<dbReference type="PANTHER" id="PTHR12197">
    <property type="entry name" value="HISTONE-LYSINE N-METHYLTRANSFERASE SMYD"/>
    <property type="match status" value="1"/>
</dbReference>
<keyword evidence="8" id="KW-1185">Reference proteome</keyword>
<dbReference type="Proteomes" id="UP000756132">
    <property type="component" value="Chromosome 1"/>
</dbReference>
<evidence type="ECO:0000313" key="7">
    <source>
        <dbReference type="EMBL" id="UJO12933.1"/>
    </source>
</evidence>
<dbReference type="Gene3D" id="6.10.140.2220">
    <property type="match status" value="1"/>
</dbReference>
<evidence type="ECO:0000256" key="3">
    <source>
        <dbReference type="ARBA" id="ARBA00022833"/>
    </source>
</evidence>
<sequence length="538" mass="60052">MATSPSVAVHSSPLSGNVLFSTKLCQPGNVLVSKERPALAILGEDELPYTCSWCFIYSPLPLVCRGGDSFNGLDGGRCGRCRTVRYCSKACQQASWRADHKHECKAFESISEPWPIAIRVGARILRSLQSGKPTFKQFFERKSHILTLKHTQREKYELYQTMAHDAWELADCPSDYNIEAAEHLMSLLLCNSLTLTTPADDPLGLAVEPLISNANHSCTPNACIVFEGPRMQLRSFQQIQPDEEIVISYVDQHGLFHARQSALRHRYHFACTCSKCKLGIQAPLQQFLAASDKISNVSKQEADALLEKLVADPTLAEHHLGDSTSERQLAALQAHGHTSLRPSRSLYQGDASNVFLKAMQACTATEIWPDTRPPLPALYHSYLHRRLGNEDLSQALLAAMKLVFVIDSVLYPQEFHPVRVVHAFHLGSAAKALHVTKHPICRRLERLDIDLDILFDGLIIHLDEAIEKSHGRDSQLGMLIGKNMNFLKSSRAPIMAMFGWTEEQWALNMSVQVAANWMKVEKVAKNITVEPAGLRFEG</sequence>
<name>A0A9Q8L8R2_PASFU</name>
<dbReference type="GeneID" id="71981270"/>
<dbReference type="AlphaFoldDB" id="A0A9Q8L8R2"/>